<dbReference type="InterPro" id="IPR036508">
    <property type="entry name" value="Chitin-bd_dom_sf"/>
</dbReference>
<dbReference type="Gene3D" id="2.170.140.10">
    <property type="entry name" value="Chitin binding domain"/>
    <property type="match status" value="1"/>
</dbReference>
<dbReference type="InterPro" id="IPR002557">
    <property type="entry name" value="Chitin-bd_dom"/>
</dbReference>
<dbReference type="Gene3D" id="4.10.400.10">
    <property type="entry name" value="Low-density Lipoprotein Receptor"/>
    <property type="match status" value="1"/>
</dbReference>
<dbReference type="InterPro" id="IPR052740">
    <property type="entry name" value="CE4"/>
</dbReference>
<dbReference type="GO" id="GO:0008061">
    <property type="term" value="F:chitin binding"/>
    <property type="evidence" value="ECO:0007669"/>
    <property type="project" value="InterPro"/>
</dbReference>
<organism evidence="5 6">
    <name type="scientific">Petrolisthes manimaculis</name>
    <dbReference type="NCBI Taxonomy" id="1843537"/>
    <lineage>
        <taxon>Eukaryota</taxon>
        <taxon>Metazoa</taxon>
        <taxon>Ecdysozoa</taxon>
        <taxon>Arthropoda</taxon>
        <taxon>Crustacea</taxon>
        <taxon>Multicrustacea</taxon>
        <taxon>Malacostraca</taxon>
        <taxon>Eumalacostraca</taxon>
        <taxon>Eucarida</taxon>
        <taxon>Decapoda</taxon>
        <taxon>Pleocyemata</taxon>
        <taxon>Anomura</taxon>
        <taxon>Galatheoidea</taxon>
        <taxon>Porcellanidae</taxon>
        <taxon>Petrolisthes</taxon>
    </lineage>
</organism>
<feature type="signal peptide" evidence="3">
    <location>
        <begin position="1"/>
        <end position="21"/>
    </location>
</feature>
<dbReference type="InterPro" id="IPR036055">
    <property type="entry name" value="LDL_receptor-like_sf"/>
</dbReference>
<dbReference type="SUPFAM" id="SSF88713">
    <property type="entry name" value="Glycoside hydrolase/deacetylase"/>
    <property type="match status" value="1"/>
</dbReference>
<evidence type="ECO:0000313" key="6">
    <source>
        <dbReference type="Proteomes" id="UP001292094"/>
    </source>
</evidence>
<dbReference type="SUPFAM" id="SSF57625">
    <property type="entry name" value="Invertebrate chitin-binding proteins"/>
    <property type="match status" value="1"/>
</dbReference>
<dbReference type="CDD" id="cd00112">
    <property type="entry name" value="LDLa"/>
    <property type="match status" value="1"/>
</dbReference>
<feature type="disulfide bond" evidence="2">
    <location>
        <begin position="137"/>
        <end position="155"/>
    </location>
</feature>
<evidence type="ECO:0000313" key="5">
    <source>
        <dbReference type="EMBL" id="KAK4287646.1"/>
    </source>
</evidence>
<dbReference type="GO" id="GO:0005975">
    <property type="term" value="P:carbohydrate metabolic process"/>
    <property type="evidence" value="ECO:0007669"/>
    <property type="project" value="InterPro"/>
</dbReference>
<keyword evidence="1 2" id="KW-1015">Disulfide bond</keyword>
<dbReference type="AlphaFoldDB" id="A0AAE1TJQ0"/>
<dbReference type="InterPro" id="IPR023415">
    <property type="entry name" value="LDLR_class-A_CS"/>
</dbReference>
<dbReference type="Pfam" id="PF01607">
    <property type="entry name" value="CBM_14"/>
    <property type="match status" value="1"/>
</dbReference>
<keyword evidence="6" id="KW-1185">Reference proteome</keyword>
<dbReference type="InterPro" id="IPR002172">
    <property type="entry name" value="LDrepeatLR_classA_rpt"/>
</dbReference>
<accession>A0AAE1TJQ0</accession>
<dbReference type="PROSITE" id="PS50068">
    <property type="entry name" value="LDLRA_2"/>
    <property type="match status" value="1"/>
</dbReference>
<dbReference type="PROSITE" id="PS01209">
    <property type="entry name" value="LDLRA_1"/>
    <property type="match status" value="1"/>
</dbReference>
<dbReference type="Gene3D" id="3.20.20.370">
    <property type="entry name" value="Glycoside hydrolase/deacetylase"/>
    <property type="match status" value="1"/>
</dbReference>
<reference evidence="5" key="1">
    <citation type="submission" date="2023-11" db="EMBL/GenBank/DDBJ databases">
        <title>Genome assemblies of two species of porcelain crab, Petrolisthes cinctipes and Petrolisthes manimaculis (Anomura: Porcellanidae).</title>
        <authorList>
            <person name="Angst P."/>
        </authorList>
    </citation>
    <scope>NUCLEOTIDE SEQUENCE</scope>
    <source>
        <strain evidence="5">PB745_02</strain>
        <tissue evidence="5">Gill</tissue>
    </source>
</reference>
<dbReference type="Pfam" id="PF00057">
    <property type="entry name" value="Ldl_recept_a"/>
    <property type="match status" value="1"/>
</dbReference>
<evidence type="ECO:0000256" key="1">
    <source>
        <dbReference type="ARBA" id="ARBA00023157"/>
    </source>
</evidence>
<feature type="disulfide bond" evidence="2">
    <location>
        <begin position="130"/>
        <end position="142"/>
    </location>
</feature>
<evidence type="ECO:0000256" key="2">
    <source>
        <dbReference type="PROSITE-ProRule" id="PRU00124"/>
    </source>
</evidence>
<name>A0AAE1TJQ0_9EUCA</name>
<feature type="chain" id="PRO_5042209793" description="Chitin-binding type-2 domain-containing protein" evidence="3">
    <location>
        <begin position="22"/>
        <end position="552"/>
    </location>
</feature>
<dbReference type="EMBL" id="JAWZYT010006726">
    <property type="protein sequence ID" value="KAK4287646.1"/>
    <property type="molecule type" value="Genomic_DNA"/>
</dbReference>
<dbReference type="SUPFAM" id="SSF57424">
    <property type="entry name" value="LDL receptor-like module"/>
    <property type="match status" value="1"/>
</dbReference>
<feature type="disulfide bond" evidence="2">
    <location>
        <begin position="149"/>
        <end position="164"/>
    </location>
</feature>
<dbReference type="PANTHER" id="PTHR45985">
    <property type="match status" value="1"/>
</dbReference>
<evidence type="ECO:0000256" key="3">
    <source>
        <dbReference type="SAM" id="SignalP"/>
    </source>
</evidence>
<keyword evidence="3" id="KW-0732">Signal</keyword>
<comment type="caution">
    <text evidence="5">The sequence shown here is derived from an EMBL/GenBank/DDBJ whole genome shotgun (WGS) entry which is preliminary data.</text>
</comment>
<protein>
    <recommendedName>
        <fullName evidence="4">Chitin-binding type-2 domain-containing protein</fullName>
    </recommendedName>
</protein>
<dbReference type="Proteomes" id="UP001292094">
    <property type="component" value="Unassembled WGS sequence"/>
</dbReference>
<sequence length="552" mass="63070">MIRRVATPLLALLLLAGWAAAQTPNEDIGDMDPEYYCSGRPENEFFRRDLGEATELERLYKAACGKYYRCVPAPAGKRSIVSSSCQTQLYFDVQLQICERKHKVLNCDQIDKQHKSRPVWPVPDDYQSPCPEGQIECGSGECLPRPRFCDGSPDCGDGSDENICRHGEDPNGADGCDPRSCRWEQGCFCSVDGTRIPGDLNPEQTPQMITITFTGAVNERNFRIFQDIFKDTVKHKGNDCTPKGTFFISHAFTNYSAVQELHRLGHEISVSSITNTQDADYWTNLDQFQYEAEMDGLRIMCDNFANITANEILGVRVPQQRVGGNEQFNMMVDWGFLYDSSISAPRSRVPLWPYTLMHRIPHKCIGTDQNCPSKNFTVWEMVINELDRRDDPLFDEQLTGCHYVDQCANLVTPKQFRSFLDNNLNHHFSKNRAPFGLHFTSGYFETRRDFLKEFRKWVADTAARGDFYFVTMHQVISWMEAPTEIAAINNFQEWKGKCEVKGLPYCSLPNPCPKKVPRLFPNEEEMYLYTCMDCPKSYPWLGDPNGNGVADF</sequence>
<dbReference type="InterPro" id="IPR011330">
    <property type="entry name" value="Glyco_hydro/deAcase_b/a-brl"/>
</dbReference>
<gene>
    <name evidence="5" type="ORF">Pmani_039289</name>
</gene>
<dbReference type="PROSITE" id="PS50940">
    <property type="entry name" value="CHIT_BIND_II"/>
    <property type="match status" value="1"/>
</dbReference>
<feature type="domain" description="Chitin-binding type-2" evidence="4">
    <location>
        <begin position="34"/>
        <end position="109"/>
    </location>
</feature>
<proteinExistence type="predicted"/>
<dbReference type="PANTHER" id="PTHR45985:SF1">
    <property type="entry name" value="VERMIFORM, ISOFORM I"/>
    <property type="match status" value="1"/>
</dbReference>
<evidence type="ECO:0000259" key="4">
    <source>
        <dbReference type="PROSITE" id="PS50940"/>
    </source>
</evidence>
<dbReference type="SMART" id="SM00192">
    <property type="entry name" value="LDLa"/>
    <property type="match status" value="1"/>
</dbReference>
<dbReference type="GO" id="GO:0005576">
    <property type="term" value="C:extracellular region"/>
    <property type="evidence" value="ECO:0007669"/>
    <property type="project" value="InterPro"/>
</dbReference>